<evidence type="ECO:0008006" key="3">
    <source>
        <dbReference type="Google" id="ProtNLM"/>
    </source>
</evidence>
<dbReference type="EMBL" id="CAWUFR010000024">
    <property type="protein sequence ID" value="CAK6956148.1"/>
    <property type="molecule type" value="Genomic_DNA"/>
</dbReference>
<protein>
    <recommendedName>
        <fullName evidence="3">Secreted protein</fullName>
    </recommendedName>
</protein>
<organism evidence="1 2">
    <name type="scientific">Scomber scombrus</name>
    <name type="common">Atlantic mackerel</name>
    <name type="synonym">Scomber vernalis</name>
    <dbReference type="NCBI Taxonomy" id="13677"/>
    <lineage>
        <taxon>Eukaryota</taxon>
        <taxon>Metazoa</taxon>
        <taxon>Chordata</taxon>
        <taxon>Craniata</taxon>
        <taxon>Vertebrata</taxon>
        <taxon>Euteleostomi</taxon>
        <taxon>Actinopterygii</taxon>
        <taxon>Neopterygii</taxon>
        <taxon>Teleostei</taxon>
        <taxon>Neoteleostei</taxon>
        <taxon>Acanthomorphata</taxon>
        <taxon>Pelagiaria</taxon>
        <taxon>Scombriformes</taxon>
        <taxon>Scombridae</taxon>
        <taxon>Scomber</taxon>
    </lineage>
</organism>
<sequence length="75" mass="8159">MFPLSSDFSLVSLPLPSVPLCNAALACNADRMCQQIKPNETHLSGSLDQLLCGQRRVSTGTHRSHKRLQLSTPSP</sequence>
<evidence type="ECO:0000313" key="2">
    <source>
        <dbReference type="Proteomes" id="UP001314229"/>
    </source>
</evidence>
<name>A0AAV1NAL3_SCOSC</name>
<comment type="caution">
    <text evidence="1">The sequence shown here is derived from an EMBL/GenBank/DDBJ whole genome shotgun (WGS) entry which is preliminary data.</text>
</comment>
<keyword evidence="2" id="KW-1185">Reference proteome</keyword>
<proteinExistence type="predicted"/>
<dbReference type="AlphaFoldDB" id="A0AAV1NAL3"/>
<dbReference type="Proteomes" id="UP001314229">
    <property type="component" value="Unassembled WGS sequence"/>
</dbReference>
<accession>A0AAV1NAL3</accession>
<reference evidence="1 2" key="1">
    <citation type="submission" date="2024-01" db="EMBL/GenBank/DDBJ databases">
        <authorList>
            <person name="Alioto T."/>
            <person name="Alioto T."/>
            <person name="Gomez Garrido J."/>
        </authorList>
    </citation>
    <scope>NUCLEOTIDE SEQUENCE [LARGE SCALE GENOMIC DNA]</scope>
</reference>
<gene>
    <name evidence="1" type="ORF">FSCOSCO3_A014164</name>
</gene>
<evidence type="ECO:0000313" key="1">
    <source>
        <dbReference type="EMBL" id="CAK6956148.1"/>
    </source>
</evidence>